<evidence type="ECO:0000313" key="2">
    <source>
        <dbReference type="EMBL" id="CPR20586.1"/>
    </source>
</evidence>
<accession>A0A0G4K104</accession>
<feature type="region of interest" description="Disordered" evidence="1">
    <location>
        <begin position="21"/>
        <end position="46"/>
    </location>
</feature>
<gene>
    <name evidence="2" type="ORF">BN1221_04401c</name>
</gene>
<dbReference type="EMBL" id="CGIG01000001">
    <property type="protein sequence ID" value="CPR20586.1"/>
    <property type="molecule type" value="Genomic_DNA"/>
</dbReference>
<organism evidence="2 3">
    <name type="scientific">Brenneria goodwinii</name>
    <dbReference type="NCBI Taxonomy" id="1109412"/>
    <lineage>
        <taxon>Bacteria</taxon>
        <taxon>Pseudomonadati</taxon>
        <taxon>Pseudomonadota</taxon>
        <taxon>Gammaproteobacteria</taxon>
        <taxon>Enterobacterales</taxon>
        <taxon>Pectobacteriaceae</taxon>
        <taxon>Brenneria</taxon>
    </lineage>
</organism>
<evidence type="ECO:0000313" key="3">
    <source>
        <dbReference type="Proteomes" id="UP000044377"/>
    </source>
</evidence>
<proteinExistence type="predicted"/>
<reference evidence="3" key="1">
    <citation type="submission" date="2015-01" db="EMBL/GenBank/DDBJ databases">
        <authorList>
            <person name="Paterson Steve"/>
        </authorList>
    </citation>
    <scope>NUCLEOTIDE SEQUENCE [LARGE SCALE GENOMIC DNA]</scope>
    <source>
        <strain evidence="3">OBR1</strain>
    </source>
</reference>
<name>A0A0G4K104_9GAMM</name>
<protein>
    <submittedName>
        <fullName evidence="2">Uncharacterized protein</fullName>
    </submittedName>
</protein>
<evidence type="ECO:0000256" key="1">
    <source>
        <dbReference type="SAM" id="MobiDB-lite"/>
    </source>
</evidence>
<keyword evidence="3" id="KW-1185">Reference proteome</keyword>
<dbReference type="Proteomes" id="UP000044377">
    <property type="component" value="Unassembled WGS sequence"/>
</dbReference>
<dbReference type="AlphaFoldDB" id="A0A0G4K104"/>
<sequence>MMATVFIVRAFTRRIALSDGKKIPPRGRENYSLAGMDNSISRTQHQ</sequence>